<evidence type="ECO:0000256" key="1">
    <source>
        <dbReference type="ARBA" id="ARBA00004123"/>
    </source>
</evidence>
<feature type="region of interest" description="Disordered" evidence="3">
    <location>
        <begin position="156"/>
        <end position="212"/>
    </location>
</feature>
<feature type="compositionally biased region" description="Polar residues" evidence="3">
    <location>
        <begin position="196"/>
        <end position="206"/>
    </location>
</feature>
<evidence type="ECO:0000313" key="4">
    <source>
        <dbReference type="EMBL" id="PIC52462.1"/>
    </source>
</evidence>
<evidence type="ECO:0000256" key="2">
    <source>
        <dbReference type="ARBA" id="ARBA00023242"/>
    </source>
</evidence>
<reference evidence="5" key="1">
    <citation type="submission" date="2017-10" db="EMBL/GenBank/DDBJ databases">
        <title>Rapid genome shrinkage in a self-fertile nematode reveals novel sperm competition proteins.</title>
        <authorList>
            <person name="Yin D."/>
            <person name="Schwarz E.M."/>
            <person name="Thomas C.G."/>
            <person name="Felde R.L."/>
            <person name="Korf I.F."/>
            <person name="Cutter A.D."/>
            <person name="Schartner C.M."/>
            <person name="Ralston E.J."/>
            <person name="Meyer B.J."/>
            <person name="Haag E.S."/>
        </authorList>
    </citation>
    <scope>NUCLEOTIDE SEQUENCE [LARGE SCALE GENOMIC DNA]</scope>
    <source>
        <strain evidence="5">JU1422</strain>
    </source>
</reference>
<accession>A0A2G5VL31</accession>
<dbReference type="AlphaFoldDB" id="A0A2G5VL31"/>
<comment type="subcellular location">
    <subcellularLocation>
        <location evidence="1">Nucleus</location>
    </subcellularLocation>
</comment>
<comment type="caution">
    <text evidence="4">The sequence shown here is derived from an EMBL/GenBank/DDBJ whole genome shotgun (WGS) entry which is preliminary data.</text>
</comment>
<organism evidence="4 5">
    <name type="scientific">Caenorhabditis nigoni</name>
    <dbReference type="NCBI Taxonomy" id="1611254"/>
    <lineage>
        <taxon>Eukaryota</taxon>
        <taxon>Metazoa</taxon>
        <taxon>Ecdysozoa</taxon>
        <taxon>Nematoda</taxon>
        <taxon>Chromadorea</taxon>
        <taxon>Rhabditida</taxon>
        <taxon>Rhabditina</taxon>
        <taxon>Rhabditomorpha</taxon>
        <taxon>Rhabditoidea</taxon>
        <taxon>Rhabditidae</taxon>
        <taxon>Peloderinae</taxon>
        <taxon>Caenorhabditis</taxon>
    </lineage>
</organism>
<feature type="compositionally biased region" description="Pro residues" evidence="3">
    <location>
        <begin position="165"/>
        <end position="175"/>
    </location>
</feature>
<dbReference type="InterPro" id="IPR040308">
    <property type="entry name" value="HAPR1"/>
</dbReference>
<dbReference type="Pfam" id="PF15251">
    <property type="entry name" value="TAPR1-like"/>
    <property type="match status" value="1"/>
</dbReference>
<evidence type="ECO:0000313" key="5">
    <source>
        <dbReference type="Proteomes" id="UP000230233"/>
    </source>
</evidence>
<dbReference type="OrthoDB" id="5823474at2759"/>
<name>A0A2G5VL31_9PELO</name>
<keyword evidence="5" id="KW-1185">Reference proteome</keyword>
<gene>
    <name evidence="4" type="primary">Cni-C48B6.3</name>
    <name evidence="4" type="synonym">Cnig_chr_I.g2557</name>
    <name evidence="4" type="ORF">B9Z55_002557</name>
</gene>
<protein>
    <submittedName>
        <fullName evidence="4">Uncharacterized protein</fullName>
    </submittedName>
</protein>
<dbReference type="GO" id="GO:0005634">
    <property type="term" value="C:nucleus"/>
    <property type="evidence" value="ECO:0007669"/>
    <property type="project" value="UniProtKB-SubCell"/>
</dbReference>
<evidence type="ECO:0000256" key="3">
    <source>
        <dbReference type="SAM" id="MobiDB-lite"/>
    </source>
</evidence>
<dbReference type="InterPro" id="IPR029196">
    <property type="entry name" value="HAPSTR1-like"/>
</dbReference>
<dbReference type="PANTHER" id="PTHR31624">
    <property type="entry name" value="UPF0472 PROTEIN C16ORF72"/>
    <property type="match status" value="1"/>
</dbReference>
<dbReference type="PANTHER" id="PTHR31624:SF4">
    <property type="entry name" value="CHROMOSOME 16 OPEN READING FRAME 72"/>
    <property type="match status" value="1"/>
</dbReference>
<dbReference type="STRING" id="1611254.A0A2G5VL31"/>
<dbReference type="Proteomes" id="UP000230233">
    <property type="component" value="Chromosome I"/>
</dbReference>
<proteinExistence type="predicted"/>
<dbReference type="EMBL" id="PDUG01000001">
    <property type="protein sequence ID" value="PIC52462.1"/>
    <property type="molecule type" value="Genomic_DNA"/>
</dbReference>
<keyword evidence="2" id="KW-0539">Nucleus</keyword>
<sequence>MSNHQDGCSSRTGGANRECDCTEDLSETEKLWNDFEGCAQAVARLYGDSSWKNFRGAAEGTTQLYKTSTDIYRRGFEKGYSSGCTSVAKEIFQAFRDPAQVDMNIVLEVLYRNMAIPNDEMLTVDTHNRFSPETLAAVELFQKALIHKTTPLSTLSSPLPLSAVVPPPPPPPPRPDSLDQFLANQVQRHRKRQRTPTRTLSPNSQLKRQRRH</sequence>